<accession>A0A6H5IRQ4</accession>
<gene>
    <name evidence="1" type="ORF">TBRA_LOCUS11732</name>
</gene>
<keyword evidence="2" id="KW-1185">Reference proteome</keyword>
<sequence length="700" mass="80488">MRVILNPKPEQNVVFTAESLDNFQTATGVTRNHMNKMILNYYYIQSTAQALLHEIADSTIRFSGIRVHFQRPDPVDFMFFGWLNPNQSSGFCHQIDLRSFEGHLKVGKGIPHCCRGASSTAVRDNVSNFVEKLPEMQQNQILTSLLKRRLTDSKDNDIILNTSGAKMRVILNPKPEQNVVFTAESLDNFQTATGVTRNHMNKMILNYYYIQSTAQALLHEIADSTIRFSGIRVHAHKIKKIFSSRDRTQWTLCSLGNFSTKLETLSRTAVEDAPLQQCGIPPYLRFPYSRISLIRDSSNVARSLHSRTQFRSFAVFFGNFFDFEYTIYGSFSYFFKKVCAAVKMNHRSDKSKILKSTVIKNFEEDDEDDDLYVIEKCVLPELHLLQGFVNHLFWKGLVPEVGREKALLWPKKLSLVPKNYQGIPPYLRFPYSRISLIRDSSNVARSLHSRTQFRSFAVFFGNFFDFEYTIYGSFSYFFKKVCAAVKMNHRSDKSKILKSTVIKNFGNFSTKLETLSRTAVEDAPLQQCGIPPYLRFPYSRISLIRDSSNVARSLHSRTQFRSFAVFFGNFFDFEYTIYGSFSYFFKKVCAASAKRLPTSSRKFNLHPVSGVQYLFSIGYLTINGKKIYMEILLRELQLRLCIYLKRLSGVTPGVLTAMFVQPRAFVNEEGQWWSVGKNMRRIVGNAAEAAYHTKTGVPMD</sequence>
<dbReference type="Proteomes" id="UP000479190">
    <property type="component" value="Unassembled WGS sequence"/>
</dbReference>
<evidence type="ECO:0000313" key="1">
    <source>
        <dbReference type="EMBL" id="CAB0039995.1"/>
    </source>
</evidence>
<proteinExistence type="predicted"/>
<dbReference type="AlphaFoldDB" id="A0A6H5IRQ4"/>
<dbReference type="EMBL" id="CADCXV010000992">
    <property type="protein sequence ID" value="CAB0039995.1"/>
    <property type="molecule type" value="Genomic_DNA"/>
</dbReference>
<organism evidence="1 2">
    <name type="scientific">Trichogramma brassicae</name>
    <dbReference type="NCBI Taxonomy" id="86971"/>
    <lineage>
        <taxon>Eukaryota</taxon>
        <taxon>Metazoa</taxon>
        <taxon>Ecdysozoa</taxon>
        <taxon>Arthropoda</taxon>
        <taxon>Hexapoda</taxon>
        <taxon>Insecta</taxon>
        <taxon>Pterygota</taxon>
        <taxon>Neoptera</taxon>
        <taxon>Endopterygota</taxon>
        <taxon>Hymenoptera</taxon>
        <taxon>Apocrita</taxon>
        <taxon>Proctotrupomorpha</taxon>
        <taxon>Chalcidoidea</taxon>
        <taxon>Trichogrammatidae</taxon>
        <taxon>Trichogramma</taxon>
    </lineage>
</organism>
<reference evidence="1 2" key="1">
    <citation type="submission" date="2020-02" db="EMBL/GenBank/DDBJ databases">
        <authorList>
            <person name="Ferguson B K."/>
        </authorList>
    </citation>
    <scope>NUCLEOTIDE SEQUENCE [LARGE SCALE GENOMIC DNA]</scope>
</reference>
<name>A0A6H5IRQ4_9HYME</name>
<evidence type="ECO:0000313" key="2">
    <source>
        <dbReference type="Proteomes" id="UP000479190"/>
    </source>
</evidence>
<protein>
    <submittedName>
        <fullName evidence="1">Uncharacterized protein</fullName>
    </submittedName>
</protein>